<proteinExistence type="predicted"/>
<reference evidence="3" key="1">
    <citation type="journal article" date="2019" name="Int. J. Syst. Evol. Microbiol.">
        <title>The Global Catalogue of Microorganisms (GCM) 10K type strain sequencing project: providing services to taxonomists for standard genome sequencing and annotation.</title>
        <authorList>
            <consortium name="The Broad Institute Genomics Platform"/>
            <consortium name="The Broad Institute Genome Sequencing Center for Infectious Disease"/>
            <person name="Wu L."/>
            <person name="Ma J."/>
        </authorList>
    </citation>
    <scope>NUCLEOTIDE SEQUENCE [LARGE SCALE GENOMIC DNA]</scope>
    <source>
        <strain evidence="3">JCM 15443</strain>
    </source>
</reference>
<comment type="caution">
    <text evidence="2">The sequence shown here is derived from an EMBL/GenBank/DDBJ whole genome shotgun (WGS) entry which is preliminary data.</text>
</comment>
<organism evidence="2 3">
    <name type="scientific">Deinococcus aerophilus</name>
    <dbReference type="NCBI Taxonomy" id="522488"/>
    <lineage>
        <taxon>Bacteria</taxon>
        <taxon>Thermotogati</taxon>
        <taxon>Deinococcota</taxon>
        <taxon>Deinococci</taxon>
        <taxon>Deinococcales</taxon>
        <taxon>Deinococcaceae</taxon>
        <taxon>Deinococcus</taxon>
    </lineage>
</organism>
<evidence type="ECO:0000313" key="2">
    <source>
        <dbReference type="EMBL" id="GGM00331.1"/>
    </source>
</evidence>
<name>A0ABQ2GK27_9DEIO</name>
<keyword evidence="3" id="KW-1185">Reference proteome</keyword>
<gene>
    <name evidence="2" type="ORF">GCM10010841_06160</name>
</gene>
<dbReference type="EMBL" id="BMOM01000003">
    <property type="protein sequence ID" value="GGM00331.1"/>
    <property type="molecule type" value="Genomic_DNA"/>
</dbReference>
<feature type="region of interest" description="Disordered" evidence="1">
    <location>
        <begin position="1"/>
        <end position="26"/>
    </location>
</feature>
<sequence>MLATATVMPSAVRPVRTRRRVSPRQARLHKSVHFMAPKLRPKRRGRAAGMLQMEVACGGVASGWTDRAALPTPSHTRPLP</sequence>
<protein>
    <submittedName>
        <fullName evidence="2">Uncharacterized protein</fullName>
    </submittedName>
</protein>
<evidence type="ECO:0000313" key="3">
    <source>
        <dbReference type="Proteomes" id="UP000661918"/>
    </source>
</evidence>
<accession>A0ABQ2GK27</accession>
<evidence type="ECO:0000256" key="1">
    <source>
        <dbReference type="SAM" id="MobiDB-lite"/>
    </source>
</evidence>
<dbReference type="Proteomes" id="UP000661918">
    <property type="component" value="Unassembled WGS sequence"/>
</dbReference>
<feature type="compositionally biased region" description="Basic residues" evidence="1">
    <location>
        <begin position="15"/>
        <end position="26"/>
    </location>
</feature>